<sequence length="39" mass="4599">MKSCNNTQLHNVNYEIYNMVIGISRRKLASFYVCRDAVF</sequence>
<dbReference type="EMBL" id="MTKP01000371">
    <property type="protein sequence ID" value="RWX44536.1"/>
    <property type="molecule type" value="Genomic_DNA"/>
</dbReference>
<protein>
    <submittedName>
        <fullName evidence="1">Uncharacterized protein</fullName>
    </submittedName>
</protein>
<organism evidence="1 2">
    <name type="scientific">Candidatus Electrothrix communis</name>
    <dbReference type="NCBI Taxonomy" id="1859133"/>
    <lineage>
        <taxon>Bacteria</taxon>
        <taxon>Pseudomonadati</taxon>
        <taxon>Thermodesulfobacteriota</taxon>
        <taxon>Desulfobulbia</taxon>
        <taxon>Desulfobulbales</taxon>
        <taxon>Desulfobulbaceae</taxon>
        <taxon>Candidatus Electrothrix</taxon>
    </lineage>
</organism>
<comment type="caution">
    <text evidence="1">The sequence shown here is derived from an EMBL/GenBank/DDBJ whole genome shotgun (WGS) entry which is preliminary data.</text>
</comment>
<evidence type="ECO:0000313" key="1">
    <source>
        <dbReference type="EMBL" id="RWX44536.1"/>
    </source>
</evidence>
<keyword evidence="2" id="KW-1185">Reference proteome</keyword>
<dbReference type="AlphaFoldDB" id="A0A3S4T7A5"/>
<name>A0A3S4T7A5_9BACT</name>
<evidence type="ECO:0000313" key="2">
    <source>
        <dbReference type="Proteomes" id="UP000288086"/>
    </source>
</evidence>
<accession>A0A3S4T7A5</accession>
<reference evidence="1 2" key="1">
    <citation type="submission" date="2017-01" db="EMBL/GenBank/DDBJ databases">
        <title>The cable genome- insights into the physiology and evolution of filamentous bacteria capable of sulfide oxidation via long distance electron transfer.</title>
        <authorList>
            <person name="Schreiber L."/>
            <person name="Bjerg J.T."/>
            <person name="Boggild A."/>
            <person name="Van De Vossenberg J."/>
            <person name="Meysman F."/>
            <person name="Nielsen L.P."/>
            <person name="Schramm A."/>
            <person name="Kjeldsen K.U."/>
        </authorList>
    </citation>
    <scope>NUCLEOTIDE SEQUENCE [LARGE SCALE GENOMIC DNA]</scope>
    <source>
        <strain evidence="1">A1</strain>
    </source>
</reference>
<proteinExistence type="predicted"/>
<gene>
    <name evidence="1" type="ORF">VT98_13712</name>
</gene>
<dbReference type="Proteomes" id="UP000288086">
    <property type="component" value="Unassembled WGS sequence"/>
</dbReference>